<evidence type="ECO:0000313" key="3">
    <source>
        <dbReference type="Proteomes" id="UP000313359"/>
    </source>
</evidence>
<evidence type="ECO:0000256" key="1">
    <source>
        <dbReference type="SAM" id="Phobius"/>
    </source>
</evidence>
<evidence type="ECO:0000313" key="2">
    <source>
        <dbReference type="EMBL" id="RPD65007.1"/>
    </source>
</evidence>
<keyword evidence="3" id="KW-1185">Reference proteome</keyword>
<dbReference type="Proteomes" id="UP000313359">
    <property type="component" value="Unassembled WGS sequence"/>
</dbReference>
<keyword evidence="1" id="KW-0812">Transmembrane</keyword>
<sequence>MLELVHAAVRILLIAAAGMVLALVGIVVVRNLWYLNMQESMTVRCRASLHT</sequence>
<organism evidence="2 3">
    <name type="scientific">Lentinus tigrinus ALCF2SS1-6</name>
    <dbReference type="NCBI Taxonomy" id="1328759"/>
    <lineage>
        <taxon>Eukaryota</taxon>
        <taxon>Fungi</taxon>
        <taxon>Dikarya</taxon>
        <taxon>Basidiomycota</taxon>
        <taxon>Agaricomycotina</taxon>
        <taxon>Agaricomycetes</taxon>
        <taxon>Polyporales</taxon>
        <taxon>Polyporaceae</taxon>
        <taxon>Lentinus</taxon>
    </lineage>
</organism>
<keyword evidence="1" id="KW-0472">Membrane</keyword>
<name>A0A5C2SPI4_9APHY</name>
<gene>
    <name evidence="2" type="ORF">L227DRAFT_571458</name>
</gene>
<reference evidence="2" key="1">
    <citation type="journal article" date="2018" name="Genome Biol. Evol.">
        <title>Genomics and development of Lentinus tigrinus, a white-rot wood-decaying mushroom with dimorphic fruiting bodies.</title>
        <authorList>
            <person name="Wu B."/>
            <person name="Xu Z."/>
            <person name="Knudson A."/>
            <person name="Carlson A."/>
            <person name="Chen N."/>
            <person name="Kovaka S."/>
            <person name="LaButti K."/>
            <person name="Lipzen A."/>
            <person name="Pennachio C."/>
            <person name="Riley R."/>
            <person name="Schakwitz W."/>
            <person name="Umezawa K."/>
            <person name="Ohm R.A."/>
            <person name="Grigoriev I.V."/>
            <person name="Nagy L.G."/>
            <person name="Gibbons J."/>
            <person name="Hibbett D."/>
        </authorList>
    </citation>
    <scope>NUCLEOTIDE SEQUENCE [LARGE SCALE GENOMIC DNA]</scope>
    <source>
        <strain evidence="2">ALCF2SS1-6</strain>
    </source>
</reference>
<keyword evidence="1" id="KW-1133">Transmembrane helix</keyword>
<accession>A0A5C2SPI4</accession>
<proteinExistence type="predicted"/>
<feature type="transmembrane region" description="Helical" evidence="1">
    <location>
        <begin position="12"/>
        <end position="33"/>
    </location>
</feature>
<protein>
    <submittedName>
        <fullName evidence="2">Uncharacterized protein</fullName>
    </submittedName>
</protein>
<dbReference type="AlphaFoldDB" id="A0A5C2SPI4"/>
<dbReference type="EMBL" id="ML122253">
    <property type="protein sequence ID" value="RPD65007.1"/>
    <property type="molecule type" value="Genomic_DNA"/>
</dbReference>